<evidence type="ECO:0000313" key="10">
    <source>
        <dbReference type="EMBL" id="SMN20429.1"/>
    </source>
</evidence>
<evidence type="ECO:0000259" key="9">
    <source>
        <dbReference type="SMART" id="SM01082"/>
    </source>
</evidence>
<evidence type="ECO:0000256" key="2">
    <source>
        <dbReference type="ARBA" id="ARBA00004123"/>
    </source>
</evidence>
<evidence type="ECO:0000256" key="8">
    <source>
        <dbReference type="SAM" id="MobiDB-lite"/>
    </source>
</evidence>
<reference evidence="10 11" key="1">
    <citation type="submission" date="2017-04" db="EMBL/GenBank/DDBJ databases">
        <authorList>
            <person name="Afonso C.L."/>
            <person name="Miller P.J."/>
            <person name="Scott M.A."/>
            <person name="Spackman E."/>
            <person name="Goraichik I."/>
            <person name="Dimitrov K.M."/>
            <person name="Suarez D.L."/>
            <person name="Swayne D.E."/>
        </authorList>
    </citation>
    <scope>NUCLEOTIDE SEQUENCE [LARGE SCALE GENOMIC DNA]</scope>
</reference>
<proteinExistence type="inferred from homology"/>
<comment type="subcellular location">
    <subcellularLocation>
        <location evidence="2">Nucleus</location>
    </subcellularLocation>
</comment>
<feature type="compositionally biased region" description="Acidic residues" evidence="8">
    <location>
        <begin position="66"/>
        <end position="75"/>
    </location>
</feature>
<evidence type="ECO:0000256" key="5">
    <source>
        <dbReference type="ARBA" id="ARBA00019831"/>
    </source>
</evidence>
<gene>
    <name evidence="10" type="ORF">KASA_0N04048G</name>
</gene>
<dbReference type="Pfam" id="PF09649">
    <property type="entry name" value="CHZ"/>
    <property type="match status" value="1"/>
</dbReference>
<feature type="compositionally biased region" description="Acidic residues" evidence="8">
    <location>
        <begin position="139"/>
        <end position="152"/>
    </location>
</feature>
<evidence type="ECO:0000256" key="4">
    <source>
        <dbReference type="ARBA" id="ARBA00018732"/>
    </source>
</evidence>
<feature type="region of interest" description="Disordered" evidence="8">
    <location>
        <begin position="119"/>
        <end position="152"/>
    </location>
</feature>
<keyword evidence="11" id="KW-1185">Reference proteome</keyword>
<evidence type="ECO:0000313" key="11">
    <source>
        <dbReference type="Proteomes" id="UP000196158"/>
    </source>
</evidence>
<dbReference type="STRING" id="1789683.A0A1X7R4L8"/>
<dbReference type="EMBL" id="FXLY01000005">
    <property type="protein sequence ID" value="SMN20429.1"/>
    <property type="molecule type" value="Genomic_DNA"/>
</dbReference>
<dbReference type="InterPro" id="IPR019098">
    <property type="entry name" value="Histone_chaperone_domain_CHZ"/>
</dbReference>
<accession>A0A1X7R4L8</accession>
<feature type="region of interest" description="Disordered" evidence="8">
    <location>
        <begin position="1"/>
        <end position="91"/>
    </location>
</feature>
<dbReference type="Proteomes" id="UP000196158">
    <property type="component" value="Unassembled WGS sequence"/>
</dbReference>
<evidence type="ECO:0000256" key="6">
    <source>
        <dbReference type="ARBA" id="ARBA00023186"/>
    </source>
</evidence>
<dbReference type="GO" id="GO:0005634">
    <property type="term" value="C:nucleus"/>
    <property type="evidence" value="ECO:0007669"/>
    <property type="project" value="UniProtKB-SubCell"/>
</dbReference>
<keyword evidence="6" id="KW-0143">Chaperone</keyword>
<organism evidence="10 11">
    <name type="scientific">Maudiozyma saulgeensis</name>
    <dbReference type="NCBI Taxonomy" id="1789683"/>
    <lineage>
        <taxon>Eukaryota</taxon>
        <taxon>Fungi</taxon>
        <taxon>Dikarya</taxon>
        <taxon>Ascomycota</taxon>
        <taxon>Saccharomycotina</taxon>
        <taxon>Saccharomycetes</taxon>
        <taxon>Saccharomycetales</taxon>
        <taxon>Saccharomycetaceae</taxon>
        <taxon>Maudiozyma</taxon>
    </lineage>
</organism>
<evidence type="ECO:0000256" key="7">
    <source>
        <dbReference type="ARBA" id="ARBA00023242"/>
    </source>
</evidence>
<evidence type="ECO:0000256" key="3">
    <source>
        <dbReference type="ARBA" id="ARBA00008057"/>
    </source>
</evidence>
<evidence type="ECO:0000256" key="1">
    <source>
        <dbReference type="ARBA" id="ARBA00002212"/>
    </source>
</evidence>
<keyword evidence="7" id="KW-0539">Nucleus</keyword>
<dbReference type="SMART" id="SM01082">
    <property type="entry name" value="CHZ"/>
    <property type="match status" value="1"/>
</dbReference>
<feature type="compositionally biased region" description="Basic and acidic residues" evidence="8">
    <location>
        <begin position="1"/>
        <end position="11"/>
    </location>
</feature>
<feature type="domain" description="Histone chaperone" evidence="9">
    <location>
        <begin position="86"/>
        <end position="123"/>
    </location>
</feature>
<dbReference type="OrthoDB" id="4070620at2759"/>
<feature type="compositionally biased region" description="Basic and acidic residues" evidence="8">
    <location>
        <begin position="119"/>
        <end position="128"/>
    </location>
</feature>
<dbReference type="AlphaFoldDB" id="A0A1X7R4L8"/>
<protein>
    <recommendedName>
        <fullName evidence="5">Histone H2A.Z-specific chaperone CHZ1</fullName>
    </recommendedName>
    <alternativeName>
        <fullName evidence="4">Histone H2A.Z-specific chaperone chz1</fullName>
    </alternativeName>
</protein>
<name>A0A1X7R4L8_9SACH</name>
<comment type="similarity">
    <text evidence="3">Belongs to the CHZ1 family.</text>
</comment>
<comment type="function">
    <text evidence="1">Forms a chaperone-bound H2A.Z-H2B complex that acts as a source for SWR1 complex-dependent H2A to H2A.Z histone replacement in chromatin.</text>
</comment>
<sequence length="152" mass="17541">MSEADKMVDPSKKKRRRRNYDDYDNEVAQEEKDLKQQKKNQTSIESKVGDVSSKTGSIAQKKNADDDSDSDVDDEKLDRLMGNELEEEEDDLTEIDTTNIITSGRRTRGKIIDYKKAARELDNAEQKQEPSTVTKDQEDKDDDEEDDEEFKV</sequence>